<dbReference type="PANTHER" id="PTHR33202">
    <property type="entry name" value="ZINC UPTAKE REGULATION PROTEIN"/>
    <property type="match status" value="1"/>
</dbReference>
<dbReference type="EMBL" id="CP002689">
    <property type="protein sequence ID" value="AEE13497.1"/>
    <property type="molecule type" value="Genomic_DNA"/>
</dbReference>
<dbReference type="AlphaFoldDB" id="F4KNQ0"/>
<dbReference type="HOGENOM" id="CLU_1609319_0_0_10"/>
<feature type="binding site" evidence="3">
    <location>
        <position position="100"/>
    </location>
    <ligand>
        <name>Zn(2+)</name>
        <dbReference type="ChEBI" id="CHEBI:29105"/>
    </ligand>
</feature>
<keyword evidence="6" id="KW-1185">Reference proteome</keyword>
<keyword evidence="3" id="KW-0862">Zinc</keyword>
<feature type="binding site" evidence="3">
    <location>
        <position position="97"/>
    </location>
    <ligand>
        <name>Zn(2+)</name>
        <dbReference type="ChEBI" id="CHEBI:29105"/>
    </ligand>
</feature>
<evidence type="ECO:0000256" key="4">
    <source>
        <dbReference type="SAM" id="MobiDB-lite"/>
    </source>
</evidence>
<dbReference type="Pfam" id="PF01475">
    <property type="entry name" value="FUR"/>
    <property type="match status" value="1"/>
</dbReference>
<dbReference type="Gene3D" id="1.10.10.10">
    <property type="entry name" value="Winged helix-like DNA-binding domain superfamily/Winged helix DNA-binding domain"/>
    <property type="match status" value="1"/>
</dbReference>
<dbReference type="RefSeq" id="WP_013760830.1">
    <property type="nucleotide sequence ID" value="NC_015501.1"/>
</dbReference>
<dbReference type="GO" id="GO:0008270">
    <property type="term" value="F:zinc ion binding"/>
    <property type="evidence" value="ECO:0007669"/>
    <property type="project" value="TreeGrafter"/>
</dbReference>
<feature type="region of interest" description="Disordered" evidence="4">
    <location>
        <begin position="146"/>
        <end position="165"/>
    </location>
</feature>
<evidence type="ECO:0000313" key="6">
    <source>
        <dbReference type="Proteomes" id="UP000006545"/>
    </source>
</evidence>
<sequence>MMSDLVSPFKAFLKQHGYQLTSERVEIAQVVSQQRRIFTTEELMAQLKEGGYRQSRGTVYSTVRLLAEAGLIVQLPQSSEAHYLTSEQASLYAVCRCRCCGAEVLYRQPRRLKALRHTTMHRYRLAQPLLIFYGLCQRCERETAKTNNKKSATQSSGLQKATSNR</sequence>
<dbReference type="STRING" id="879243.Poras_1566"/>
<dbReference type="GO" id="GO:0045892">
    <property type="term" value="P:negative regulation of DNA-templated transcription"/>
    <property type="evidence" value="ECO:0007669"/>
    <property type="project" value="TreeGrafter"/>
</dbReference>
<dbReference type="GO" id="GO:1900376">
    <property type="term" value="P:regulation of secondary metabolite biosynthetic process"/>
    <property type="evidence" value="ECO:0007669"/>
    <property type="project" value="TreeGrafter"/>
</dbReference>
<dbReference type="GO" id="GO:0003700">
    <property type="term" value="F:DNA-binding transcription factor activity"/>
    <property type="evidence" value="ECO:0007669"/>
    <property type="project" value="InterPro"/>
</dbReference>
<dbReference type="PANTHER" id="PTHR33202:SF2">
    <property type="entry name" value="FERRIC UPTAKE REGULATION PROTEIN"/>
    <property type="match status" value="1"/>
</dbReference>
<dbReference type="SUPFAM" id="SSF46785">
    <property type="entry name" value="Winged helix' DNA-binding domain"/>
    <property type="match status" value="1"/>
</dbReference>
<dbReference type="Proteomes" id="UP000006545">
    <property type="component" value="Chromosome"/>
</dbReference>
<comment type="subunit">
    <text evidence="1">Homodimer.</text>
</comment>
<evidence type="ECO:0000256" key="3">
    <source>
        <dbReference type="PIRSR" id="PIRSR602481-1"/>
    </source>
</evidence>
<proteinExistence type="predicted"/>
<keyword evidence="3" id="KW-0479">Metal-binding</keyword>
<dbReference type="InterPro" id="IPR002481">
    <property type="entry name" value="FUR"/>
</dbReference>
<dbReference type="GO" id="GO:0000976">
    <property type="term" value="F:transcription cis-regulatory region binding"/>
    <property type="evidence" value="ECO:0007669"/>
    <property type="project" value="TreeGrafter"/>
</dbReference>
<comment type="cofactor">
    <cofactor evidence="3">
        <name>Zn(2+)</name>
        <dbReference type="ChEBI" id="CHEBI:29105"/>
    </cofactor>
    <text evidence="3">Binds 1 zinc ion per subunit.</text>
</comment>
<evidence type="ECO:0000256" key="1">
    <source>
        <dbReference type="ARBA" id="ARBA00011738"/>
    </source>
</evidence>
<accession>F4KNQ0</accession>
<organism evidence="5 6">
    <name type="scientific">Porphyromonas asaccharolytica (strain ATCC 25260 / DSM 20707 / BCRC 10618 / CCUG 7834 / JCM 6326 / LMG 13178 / VPI 4198 / B440)</name>
    <name type="common">Bacteroides asaccharolyticus</name>
    <dbReference type="NCBI Taxonomy" id="879243"/>
    <lineage>
        <taxon>Bacteria</taxon>
        <taxon>Pseudomonadati</taxon>
        <taxon>Bacteroidota</taxon>
        <taxon>Bacteroidia</taxon>
        <taxon>Bacteroidales</taxon>
        <taxon>Porphyromonadaceae</taxon>
        <taxon>Porphyromonas</taxon>
    </lineage>
</organism>
<dbReference type="GO" id="GO:0005829">
    <property type="term" value="C:cytosol"/>
    <property type="evidence" value="ECO:0007669"/>
    <property type="project" value="TreeGrafter"/>
</dbReference>
<dbReference type="InterPro" id="IPR036388">
    <property type="entry name" value="WH-like_DNA-bd_sf"/>
</dbReference>
<feature type="binding site" evidence="3">
    <location>
        <position position="139"/>
    </location>
    <ligand>
        <name>Zn(2+)</name>
        <dbReference type="ChEBI" id="CHEBI:29105"/>
    </ligand>
</feature>
<dbReference type="InterPro" id="IPR036390">
    <property type="entry name" value="WH_DNA-bd_sf"/>
</dbReference>
<evidence type="ECO:0000256" key="2">
    <source>
        <dbReference type="ARBA" id="ARBA00020910"/>
    </source>
</evidence>
<dbReference type="eggNOG" id="COG0735">
    <property type="taxonomic scope" value="Bacteria"/>
</dbReference>
<dbReference type="KEGG" id="pah:Poras_1566"/>
<dbReference type="OrthoDB" id="8659436at2"/>
<gene>
    <name evidence="5" type="ordered locus">Poras_1566</name>
</gene>
<name>F4KNQ0_PORAD</name>
<reference evidence="6" key="1">
    <citation type="submission" date="2011-04" db="EMBL/GenBank/DDBJ databases">
        <title>The complete genome of Porphyromonas asaccharolytica DSM 20707.</title>
        <authorList>
            <person name="Lucas S."/>
            <person name="Han J."/>
            <person name="Lapidus A."/>
            <person name="Bruce D."/>
            <person name="Goodwin L."/>
            <person name="Pitluck S."/>
            <person name="Peters L."/>
            <person name="Kyrpides N."/>
            <person name="Mavromatis K."/>
            <person name="Ivanova N."/>
            <person name="Ovchinnikova G."/>
            <person name="Pagani I."/>
            <person name="Lu M."/>
            <person name="Detter J.C."/>
            <person name="Tapia R."/>
            <person name="Han C."/>
            <person name="Land M."/>
            <person name="Hauser L."/>
            <person name="Markowitz V."/>
            <person name="Cheng J.-F."/>
            <person name="Hugenholtz P."/>
            <person name="Woyke T."/>
            <person name="Wu D."/>
            <person name="Gronow S."/>
            <person name="Wellnitz S."/>
            <person name="Brambilla E."/>
            <person name="Klenk H.-P."/>
            <person name="Eisen J.A."/>
        </authorList>
    </citation>
    <scope>NUCLEOTIDE SEQUENCE [LARGE SCALE GENOMIC DNA]</scope>
    <source>
        <strain evidence="6">ATCC 25260 / DSM 20707 / VPI 4198</strain>
    </source>
</reference>
<feature type="binding site" evidence="3">
    <location>
        <position position="136"/>
    </location>
    <ligand>
        <name>Zn(2+)</name>
        <dbReference type="ChEBI" id="CHEBI:29105"/>
    </ligand>
</feature>
<protein>
    <recommendedName>
        <fullName evidence="2">Ferric uptake regulation protein</fullName>
    </recommendedName>
</protein>
<evidence type="ECO:0000313" key="5">
    <source>
        <dbReference type="EMBL" id="AEE13497.1"/>
    </source>
</evidence>